<feature type="compositionally biased region" description="Low complexity" evidence="7">
    <location>
        <begin position="225"/>
        <end position="260"/>
    </location>
</feature>
<evidence type="ECO:0000256" key="6">
    <source>
        <dbReference type="ARBA" id="ARBA00038503"/>
    </source>
</evidence>
<evidence type="ECO:0000256" key="3">
    <source>
        <dbReference type="ARBA" id="ARBA00022552"/>
    </source>
</evidence>
<name>A0A0L0DDG9_THETB</name>
<dbReference type="SUPFAM" id="SSF88723">
    <property type="entry name" value="PIN domain-like"/>
    <property type="match status" value="1"/>
</dbReference>
<feature type="compositionally biased region" description="Basic residues" evidence="7">
    <location>
        <begin position="158"/>
        <end position="167"/>
    </location>
</feature>
<dbReference type="Pfam" id="PF04900">
    <property type="entry name" value="Fcf1"/>
    <property type="match status" value="1"/>
</dbReference>
<feature type="region of interest" description="Disordered" evidence="7">
    <location>
        <begin position="158"/>
        <end position="284"/>
    </location>
</feature>
<protein>
    <recommendedName>
        <fullName evidence="8">UTP23 sensor motif region domain-containing protein</fullName>
    </recommendedName>
</protein>
<keyword evidence="3" id="KW-0698">rRNA processing</keyword>
<comment type="subcellular location">
    <subcellularLocation>
        <location evidence="1">Nucleus</location>
        <location evidence="1">Nucleolus</location>
    </subcellularLocation>
</comment>
<dbReference type="AlphaFoldDB" id="A0A0L0DDG9"/>
<keyword evidence="10" id="KW-1185">Reference proteome</keyword>
<evidence type="ECO:0000313" key="9">
    <source>
        <dbReference type="EMBL" id="KNC50146.1"/>
    </source>
</evidence>
<feature type="compositionally biased region" description="Basic residues" evidence="7">
    <location>
        <begin position="265"/>
        <end position="278"/>
    </location>
</feature>
<proteinExistence type="inferred from homology"/>
<keyword evidence="4" id="KW-0539">Nucleus</keyword>
<dbReference type="InterPro" id="IPR006984">
    <property type="entry name" value="Fcf1/UTP23"/>
</dbReference>
<dbReference type="OMA" id="CCMQALY"/>
<evidence type="ECO:0000256" key="1">
    <source>
        <dbReference type="ARBA" id="ARBA00004604"/>
    </source>
</evidence>
<dbReference type="FunFam" id="3.40.50.1010:FF:000006">
    <property type="entry name" value="rRNA-processing protein UTP23 homolog"/>
    <property type="match status" value="1"/>
</dbReference>
<dbReference type="GeneID" id="25569873"/>
<dbReference type="OrthoDB" id="25675at2759"/>
<evidence type="ECO:0000259" key="8">
    <source>
        <dbReference type="Pfam" id="PF24779"/>
    </source>
</evidence>
<keyword evidence="2" id="KW-0690">Ribosome biogenesis</keyword>
<dbReference type="InterPro" id="IPR057776">
    <property type="entry name" value="UTP23_sensor"/>
</dbReference>
<reference evidence="9 10" key="1">
    <citation type="submission" date="2010-05" db="EMBL/GenBank/DDBJ databases">
        <title>The Genome Sequence of Thecamonas trahens ATCC 50062.</title>
        <authorList>
            <consortium name="The Broad Institute Genome Sequencing Platform"/>
            <person name="Russ C."/>
            <person name="Cuomo C."/>
            <person name="Shea T."/>
            <person name="Young S.K."/>
            <person name="Zeng Q."/>
            <person name="Koehrsen M."/>
            <person name="Haas B."/>
            <person name="Borodovsky M."/>
            <person name="Guigo R."/>
            <person name="Alvarado L."/>
            <person name="Berlin A."/>
            <person name="Bochicchio J."/>
            <person name="Borenstein D."/>
            <person name="Chapman S."/>
            <person name="Chen Z."/>
            <person name="Freedman E."/>
            <person name="Gellesch M."/>
            <person name="Goldberg J."/>
            <person name="Griggs A."/>
            <person name="Gujja S."/>
            <person name="Heilman E."/>
            <person name="Heiman D."/>
            <person name="Hepburn T."/>
            <person name="Howarth C."/>
            <person name="Jen D."/>
            <person name="Larson L."/>
            <person name="Mehta T."/>
            <person name="Park D."/>
            <person name="Pearson M."/>
            <person name="Roberts A."/>
            <person name="Saif S."/>
            <person name="Shenoy N."/>
            <person name="Sisk P."/>
            <person name="Stolte C."/>
            <person name="Sykes S."/>
            <person name="Thomson T."/>
            <person name="Walk T."/>
            <person name="White J."/>
            <person name="Yandava C."/>
            <person name="Burger G."/>
            <person name="Gray M.W."/>
            <person name="Holland P.W.H."/>
            <person name="King N."/>
            <person name="Lang F.B.F."/>
            <person name="Roger A.J."/>
            <person name="Ruiz-Trillo I."/>
            <person name="Lander E."/>
            <person name="Nusbaum C."/>
        </authorList>
    </citation>
    <scope>NUCLEOTIDE SEQUENCE [LARGE SCALE GENOMIC DNA]</scope>
    <source>
        <strain evidence="9 10">ATCC 50062</strain>
    </source>
</reference>
<evidence type="ECO:0000256" key="5">
    <source>
        <dbReference type="ARBA" id="ARBA00037300"/>
    </source>
</evidence>
<dbReference type="STRING" id="461836.A0A0L0DDG9"/>
<dbReference type="PANTHER" id="PTHR12416">
    <property type="entry name" value="RRNA-PROCESSING PROTEIN UTP23 HOMOLOG"/>
    <property type="match status" value="1"/>
</dbReference>
<dbReference type="eggNOG" id="KOG3164">
    <property type="taxonomic scope" value="Eukaryota"/>
</dbReference>
<dbReference type="Pfam" id="PF24779">
    <property type="entry name" value="UTP23_sensor"/>
    <property type="match status" value="1"/>
</dbReference>
<comment type="similarity">
    <text evidence="6">Belongs to the UTP23/FCF1 family. UTP23 subfamily.</text>
</comment>
<dbReference type="RefSeq" id="XP_013757115.1">
    <property type="nucleotide sequence ID" value="XM_013901661.1"/>
</dbReference>
<accession>A0A0L0DDG9</accession>
<dbReference type="Gene3D" id="3.40.50.1010">
    <property type="entry name" value="5'-nuclease"/>
    <property type="match status" value="1"/>
</dbReference>
<dbReference type="Proteomes" id="UP000054408">
    <property type="component" value="Unassembled WGS sequence"/>
</dbReference>
<dbReference type="EMBL" id="GL349460">
    <property type="protein sequence ID" value="KNC50146.1"/>
    <property type="molecule type" value="Genomic_DNA"/>
</dbReference>
<dbReference type="GO" id="GO:0006364">
    <property type="term" value="P:rRNA processing"/>
    <property type="evidence" value="ECO:0007669"/>
    <property type="project" value="UniProtKB-KW"/>
</dbReference>
<evidence type="ECO:0000256" key="2">
    <source>
        <dbReference type="ARBA" id="ARBA00022517"/>
    </source>
</evidence>
<evidence type="ECO:0000256" key="4">
    <source>
        <dbReference type="ARBA" id="ARBA00023242"/>
    </source>
</evidence>
<organism evidence="9 10">
    <name type="scientific">Thecamonas trahens ATCC 50062</name>
    <dbReference type="NCBI Taxonomy" id="461836"/>
    <lineage>
        <taxon>Eukaryota</taxon>
        <taxon>Apusozoa</taxon>
        <taxon>Apusomonadida</taxon>
        <taxon>Apusomonadidae</taxon>
        <taxon>Thecamonas</taxon>
    </lineage>
</organism>
<evidence type="ECO:0000313" key="10">
    <source>
        <dbReference type="Proteomes" id="UP000054408"/>
    </source>
</evidence>
<dbReference type="GO" id="GO:0032040">
    <property type="term" value="C:small-subunit processome"/>
    <property type="evidence" value="ECO:0007669"/>
    <property type="project" value="InterPro"/>
</dbReference>
<gene>
    <name evidence="9" type="ORF">AMSG_11958</name>
</gene>
<evidence type="ECO:0000256" key="7">
    <source>
        <dbReference type="SAM" id="MobiDB-lite"/>
    </source>
</evidence>
<comment type="function">
    <text evidence="5">Involved in rRNA-processing and ribosome biogenesis.</text>
</comment>
<sequence length="284" mass="30822">MKITRQKHAKRVLKFYHINFDLHPPFKVLVDGNFVYAAVEHKIMVAELVSSLLGDPKVKLCTTRCVLAELEKLGSAFKPALSVISQYKIVKCGHESPVVASECLGYLAGESNPMGFLFATQDRSLMAELREIPGSPILYINFNLIAIDPPSDKSLKMARKMDRRKLRVPTNEARRLGIGGGEKKKKRKKTKGPNPLSVKKKKKSKGKSGGSDVERPAKRSKGLDGAAVATAAAGNSAGDEAEPVAAASAAAVDSEAAGEATGEKPKRKRKRRHKKKKKSVELGL</sequence>
<dbReference type="InterPro" id="IPR029060">
    <property type="entry name" value="PIN-like_dom_sf"/>
</dbReference>
<feature type="domain" description="UTP23 sensor motif region" evidence="8">
    <location>
        <begin position="184"/>
        <end position="203"/>
    </location>
</feature>